<feature type="region of interest" description="Disordered" evidence="1">
    <location>
        <begin position="540"/>
        <end position="559"/>
    </location>
</feature>
<evidence type="ECO:0008006" key="5">
    <source>
        <dbReference type="Google" id="ProtNLM"/>
    </source>
</evidence>
<reference evidence="4" key="1">
    <citation type="journal article" date="2017" name="Genome Announc.">
        <title>Draft Genome Sequence of Terrimicrobium sacchariphilum NM-5T, a Facultative Anaerobic Soil Bacterium of the Class Spartobacteria.</title>
        <authorList>
            <person name="Qiu Y.L."/>
            <person name="Tourlousse D.M."/>
            <person name="Matsuura N."/>
            <person name="Ohashi A."/>
            <person name="Sekiguchi Y."/>
        </authorList>
    </citation>
    <scope>NUCLEOTIDE SEQUENCE [LARGE SCALE GENOMIC DNA]</scope>
    <source>
        <strain evidence="4">NM-5</strain>
    </source>
</reference>
<evidence type="ECO:0000256" key="1">
    <source>
        <dbReference type="SAM" id="MobiDB-lite"/>
    </source>
</evidence>
<keyword evidence="4" id="KW-1185">Reference proteome</keyword>
<evidence type="ECO:0000256" key="2">
    <source>
        <dbReference type="SAM" id="SignalP"/>
    </source>
</evidence>
<dbReference type="Gene3D" id="2.160.20.10">
    <property type="entry name" value="Single-stranded right-handed beta-helix, Pectin lyase-like"/>
    <property type="match status" value="1"/>
</dbReference>
<feature type="signal peptide" evidence="2">
    <location>
        <begin position="1"/>
        <end position="21"/>
    </location>
</feature>
<dbReference type="STRING" id="690879.TSACC_22813"/>
<dbReference type="Proteomes" id="UP000076023">
    <property type="component" value="Unassembled WGS sequence"/>
</dbReference>
<accession>A0A146GCX1</accession>
<dbReference type="RefSeq" id="WP_075080021.1">
    <property type="nucleotide sequence ID" value="NZ_BDCO01000002.1"/>
</dbReference>
<proteinExistence type="predicted"/>
<dbReference type="InterPro" id="IPR011050">
    <property type="entry name" value="Pectin_lyase_fold/virulence"/>
</dbReference>
<dbReference type="EMBL" id="BDCO01000002">
    <property type="protein sequence ID" value="GAT34388.1"/>
    <property type="molecule type" value="Genomic_DNA"/>
</dbReference>
<dbReference type="InterPro" id="IPR012334">
    <property type="entry name" value="Pectin_lyas_fold"/>
</dbReference>
<protein>
    <recommendedName>
        <fullName evidence="5">Right handed beta helix region</fullName>
    </recommendedName>
</protein>
<sequence>MKHLLPRFLALSLLAAPALHAELDAVLEAAQPSISGGASYVNVMSTQGMGWRWTKDAGRRDYGQIFPVKQPFSASELAVQVLYSDPFRAAKRAAFQLDFLRFPSGDLKQTPDVVATYDGTLPPNPGLGTGEAAWLRFRFPEVKFEGGSSYGFLLRFKGEGAAEQNIIFRVTPSSTPDGGYGIMEADGSGQIEKGPSMNFLLGTSAPGSASAAPRTPSVLTVDQRATDGYRTLAAATAAAQPGDTIRIAPGSGPYREPLYIQRSGTAEQPITIDGNGETITGFDPLVFTERDGEWSFDVAAFLAARPNVQGFTKVGGKWTSVVPGGFPSVLVHHGRRVFQDAATGKFEEKVRLSDDGTRLILLDPAQRDGWEIAARDRVVVILNASYQTFRNIRATGSLNDGFNLHGTGEGLVFENIEGSQNLDEGFSAHDTIACEIVGGVFTQNDNGIGNVGQSRLVARDIRTFDNTGYGLWFLDASATLENASSWGNGVAQFALHGKASAIVRDVSAVPPAAATKPRMSYEESAKRNDSRLQEIAATARCEGAVTETSAPAPARTAAQ</sequence>
<dbReference type="OrthoDB" id="179009at2"/>
<dbReference type="AlphaFoldDB" id="A0A146GCX1"/>
<comment type="caution">
    <text evidence="3">The sequence shown here is derived from an EMBL/GenBank/DDBJ whole genome shotgun (WGS) entry which is preliminary data.</text>
</comment>
<dbReference type="SUPFAM" id="SSF51126">
    <property type="entry name" value="Pectin lyase-like"/>
    <property type="match status" value="1"/>
</dbReference>
<dbReference type="InParanoid" id="A0A146GCX1"/>
<organism evidence="3 4">
    <name type="scientific">Terrimicrobium sacchariphilum</name>
    <dbReference type="NCBI Taxonomy" id="690879"/>
    <lineage>
        <taxon>Bacteria</taxon>
        <taxon>Pseudomonadati</taxon>
        <taxon>Verrucomicrobiota</taxon>
        <taxon>Terrimicrobiia</taxon>
        <taxon>Terrimicrobiales</taxon>
        <taxon>Terrimicrobiaceae</taxon>
        <taxon>Terrimicrobium</taxon>
    </lineage>
</organism>
<evidence type="ECO:0000313" key="4">
    <source>
        <dbReference type="Proteomes" id="UP000076023"/>
    </source>
</evidence>
<name>A0A146GCX1_TERSA</name>
<evidence type="ECO:0000313" key="3">
    <source>
        <dbReference type="EMBL" id="GAT34388.1"/>
    </source>
</evidence>
<keyword evidence="2" id="KW-0732">Signal</keyword>
<feature type="chain" id="PRO_5007524763" description="Right handed beta helix region" evidence="2">
    <location>
        <begin position="22"/>
        <end position="559"/>
    </location>
</feature>
<gene>
    <name evidence="3" type="ORF">TSACC_22813</name>
</gene>